<feature type="compositionally biased region" description="Low complexity" evidence="1">
    <location>
        <begin position="173"/>
        <end position="188"/>
    </location>
</feature>
<feature type="compositionally biased region" description="Basic and acidic residues" evidence="1">
    <location>
        <begin position="247"/>
        <end position="256"/>
    </location>
</feature>
<organism evidence="2 3">
    <name type="scientific">Rangifer tarandus platyrhynchus</name>
    <name type="common">Svalbard reindeer</name>
    <dbReference type="NCBI Taxonomy" id="3082113"/>
    <lineage>
        <taxon>Eukaryota</taxon>
        <taxon>Metazoa</taxon>
        <taxon>Chordata</taxon>
        <taxon>Craniata</taxon>
        <taxon>Vertebrata</taxon>
        <taxon>Euteleostomi</taxon>
        <taxon>Mammalia</taxon>
        <taxon>Eutheria</taxon>
        <taxon>Laurasiatheria</taxon>
        <taxon>Artiodactyla</taxon>
        <taxon>Ruminantia</taxon>
        <taxon>Pecora</taxon>
        <taxon>Cervidae</taxon>
        <taxon>Odocoileinae</taxon>
        <taxon>Rangifer</taxon>
    </lineage>
</organism>
<accession>A0ABN8XY27</accession>
<dbReference type="Proteomes" id="UP001176941">
    <property type="component" value="Chromosome 11"/>
</dbReference>
<keyword evidence="3" id="KW-1185">Reference proteome</keyword>
<sequence>MPKRLPFLCALGAYKLLRRAFVSLLFSWQVVPRQNSAFSLSLAPLPAVRRSPLLASSSDPARSLSEPLPVPSAAAPLTRRAPGPRSCGRCVGFWGCASIRVLVVAEEGNKKKREKRKEKGDPSERKKRRRQKKATSDGKLVRTGAVGKNGKVDRRRRHKSVSGPGERGRRRLLCAQGGRAGAQAATARDFSSSHLASELPPQPQPQLGGEQEPARSGRRAPAQGTWGSQGVVFGSEEVPAQPSKFCPKADKRIAPR</sequence>
<name>A0ABN8XY27_RANTA</name>
<evidence type="ECO:0000313" key="3">
    <source>
        <dbReference type="Proteomes" id="UP001176941"/>
    </source>
</evidence>
<dbReference type="EMBL" id="OX459947">
    <property type="protein sequence ID" value="CAI9153986.1"/>
    <property type="molecule type" value="Genomic_DNA"/>
</dbReference>
<feature type="region of interest" description="Disordered" evidence="1">
    <location>
        <begin position="109"/>
        <end position="256"/>
    </location>
</feature>
<gene>
    <name evidence="2" type="ORF">MRATA1EN1_LOCUS2948</name>
</gene>
<proteinExistence type="predicted"/>
<reference evidence="2" key="1">
    <citation type="submission" date="2023-04" db="EMBL/GenBank/DDBJ databases">
        <authorList>
            <consortium name="ELIXIR-Norway"/>
        </authorList>
    </citation>
    <scope>NUCLEOTIDE SEQUENCE [LARGE SCALE GENOMIC DNA]</scope>
</reference>
<evidence type="ECO:0000256" key="1">
    <source>
        <dbReference type="SAM" id="MobiDB-lite"/>
    </source>
</evidence>
<protein>
    <submittedName>
        <fullName evidence="2">Uncharacterized protein</fullName>
    </submittedName>
</protein>
<evidence type="ECO:0000313" key="2">
    <source>
        <dbReference type="EMBL" id="CAI9153986.1"/>
    </source>
</evidence>
<feature type="region of interest" description="Disordered" evidence="1">
    <location>
        <begin position="56"/>
        <end position="85"/>
    </location>
</feature>